<organism evidence="2 3">
    <name type="scientific">Streptosporangium fragile</name>
    <dbReference type="NCBI Taxonomy" id="46186"/>
    <lineage>
        <taxon>Bacteria</taxon>
        <taxon>Bacillati</taxon>
        <taxon>Actinomycetota</taxon>
        <taxon>Actinomycetes</taxon>
        <taxon>Streptosporangiales</taxon>
        <taxon>Streptosporangiaceae</taxon>
        <taxon>Streptosporangium</taxon>
    </lineage>
</organism>
<proteinExistence type="predicted"/>
<protein>
    <recommendedName>
        <fullName evidence="4">Secreted protein</fullName>
    </recommendedName>
</protein>
<evidence type="ECO:0000256" key="1">
    <source>
        <dbReference type="SAM" id="Phobius"/>
    </source>
</evidence>
<sequence>MEVVDAHGVAGFAGVVVLVVVTGTAGLTGRTGLTGTAGVTDPTGTGRQGSAAVDVVVSRHPAFGLQAQCVRHLHGRRHAEPLRQ</sequence>
<keyword evidence="1" id="KW-1133">Transmembrane helix</keyword>
<name>A0ABN3W0S2_9ACTN</name>
<accession>A0ABN3W0S2</accession>
<keyword evidence="3" id="KW-1185">Reference proteome</keyword>
<dbReference type="Proteomes" id="UP001500831">
    <property type="component" value="Unassembled WGS sequence"/>
</dbReference>
<keyword evidence="1" id="KW-0812">Transmembrane</keyword>
<gene>
    <name evidence="2" type="ORF">GCM10010517_45630</name>
</gene>
<dbReference type="EMBL" id="BAAAVI010000033">
    <property type="protein sequence ID" value="GAA2882473.1"/>
    <property type="molecule type" value="Genomic_DNA"/>
</dbReference>
<keyword evidence="1" id="KW-0472">Membrane</keyword>
<evidence type="ECO:0000313" key="3">
    <source>
        <dbReference type="Proteomes" id="UP001500831"/>
    </source>
</evidence>
<evidence type="ECO:0008006" key="4">
    <source>
        <dbReference type="Google" id="ProtNLM"/>
    </source>
</evidence>
<comment type="caution">
    <text evidence="2">The sequence shown here is derived from an EMBL/GenBank/DDBJ whole genome shotgun (WGS) entry which is preliminary data.</text>
</comment>
<evidence type="ECO:0000313" key="2">
    <source>
        <dbReference type="EMBL" id="GAA2882473.1"/>
    </source>
</evidence>
<reference evidence="2 3" key="1">
    <citation type="journal article" date="2019" name="Int. J. Syst. Evol. Microbiol.">
        <title>The Global Catalogue of Microorganisms (GCM) 10K type strain sequencing project: providing services to taxonomists for standard genome sequencing and annotation.</title>
        <authorList>
            <consortium name="The Broad Institute Genomics Platform"/>
            <consortium name="The Broad Institute Genome Sequencing Center for Infectious Disease"/>
            <person name="Wu L."/>
            <person name="Ma J."/>
        </authorList>
    </citation>
    <scope>NUCLEOTIDE SEQUENCE [LARGE SCALE GENOMIC DNA]</scope>
    <source>
        <strain evidence="2 3">JCM 6242</strain>
    </source>
</reference>
<feature type="transmembrane region" description="Helical" evidence="1">
    <location>
        <begin position="6"/>
        <end position="27"/>
    </location>
</feature>